<evidence type="ECO:0000256" key="2">
    <source>
        <dbReference type="SAM" id="SignalP"/>
    </source>
</evidence>
<feature type="signal peptide" evidence="2">
    <location>
        <begin position="1"/>
        <end position="23"/>
    </location>
</feature>
<organism evidence="3 4">
    <name type="scientific">Asparagus officinalis</name>
    <name type="common">Garden asparagus</name>
    <dbReference type="NCBI Taxonomy" id="4686"/>
    <lineage>
        <taxon>Eukaryota</taxon>
        <taxon>Viridiplantae</taxon>
        <taxon>Streptophyta</taxon>
        <taxon>Embryophyta</taxon>
        <taxon>Tracheophyta</taxon>
        <taxon>Spermatophyta</taxon>
        <taxon>Magnoliopsida</taxon>
        <taxon>Liliopsida</taxon>
        <taxon>Asparagales</taxon>
        <taxon>Asparagaceae</taxon>
        <taxon>Asparagoideae</taxon>
        <taxon>Asparagus</taxon>
    </lineage>
</organism>
<feature type="region of interest" description="Disordered" evidence="1">
    <location>
        <begin position="33"/>
        <end position="57"/>
    </location>
</feature>
<dbReference type="Gramene" id="ONK56922">
    <property type="protein sequence ID" value="ONK56922"/>
    <property type="gene ID" value="A4U43_C10F14660"/>
</dbReference>
<dbReference type="Proteomes" id="UP000243459">
    <property type="component" value="Chromosome 10"/>
</dbReference>
<name>A0A5P1E2R1_ASPOF</name>
<dbReference type="AlphaFoldDB" id="A0A5P1E2R1"/>
<keyword evidence="4" id="KW-1185">Reference proteome</keyword>
<evidence type="ECO:0000313" key="3">
    <source>
        <dbReference type="EMBL" id="ONK56922.1"/>
    </source>
</evidence>
<sequence length="177" mass="18187">MELGVGRSSCRLLLAWRLGVVLAAAVFDGQSGGSQTVNGAGRRSLDADRTAEGLSAREGPGRLRVDAQGHRRIKRGGSAATEYACTGLNMPTLDIQSAPGGSYGPGLWSWTGDICDGFDGAGDLRCGLRGRSWRWGVVRQGGGLNTAVGGGWTTLSVVGANGGQATTAVVRDDGRVV</sequence>
<feature type="chain" id="PRO_5024378411" evidence="2">
    <location>
        <begin position="24"/>
        <end position="177"/>
    </location>
</feature>
<evidence type="ECO:0000256" key="1">
    <source>
        <dbReference type="SAM" id="MobiDB-lite"/>
    </source>
</evidence>
<accession>A0A5P1E2R1</accession>
<keyword evidence="2" id="KW-0732">Signal</keyword>
<dbReference type="EMBL" id="CM007390">
    <property type="protein sequence ID" value="ONK56922.1"/>
    <property type="molecule type" value="Genomic_DNA"/>
</dbReference>
<reference evidence="4" key="1">
    <citation type="journal article" date="2017" name="Nat. Commun.">
        <title>The asparagus genome sheds light on the origin and evolution of a young Y chromosome.</title>
        <authorList>
            <person name="Harkess A."/>
            <person name="Zhou J."/>
            <person name="Xu C."/>
            <person name="Bowers J.E."/>
            <person name="Van der Hulst R."/>
            <person name="Ayyampalayam S."/>
            <person name="Mercati F."/>
            <person name="Riccardi P."/>
            <person name="McKain M.R."/>
            <person name="Kakrana A."/>
            <person name="Tang H."/>
            <person name="Ray J."/>
            <person name="Groenendijk J."/>
            <person name="Arikit S."/>
            <person name="Mathioni S.M."/>
            <person name="Nakano M."/>
            <person name="Shan H."/>
            <person name="Telgmann-Rauber A."/>
            <person name="Kanno A."/>
            <person name="Yue Z."/>
            <person name="Chen H."/>
            <person name="Li W."/>
            <person name="Chen Y."/>
            <person name="Xu X."/>
            <person name="Zhang Y."/>
            <person name="Luo S."/>
            <person name="Chen H."/>
            <person name="Gao J."/>
            <person name="Mao Z."/>
            <person name="Pires J.C."/>
            <person name="Luo M."/>
            <person name="Kudrna D."/>
            <person name="Wing R.A."/>
            <person name="Meyers B.C."/>
            <person name="Yi K."/>
            <person name="Kong H."/>
            <person name="Lavrijsen P."/>
            <person name="Sunseri F."/>
            <person name="Falavigna A."/>
            <person name="Ye Y."/>
            <person name="Leebens-Mack J.H."/>
            <person name="Chen G."/>
        </authorList>
    </citation>
    <scope>NUCLEOTIDE SEQUENCE [LARGE SCALE GENOMIC DNA]</scope>
    <source>
        <strain evidence="4">cv. DH0086</strain>
    </source>
</reference>
<evidence type="ECO:0000313" key="4">
    <source>
        <dbReference type="Proteomes" id="UP000243459"/>
    </source>
</evidence>
<proteinExistence type="predicted"/>
<gene>
    <name evidence="3" type="ORF">A4U43_C10F14660</name>
</gene>
<protein>
    <submittedName>
        <fullName evidence="3">Uncharacterized protein</fullName>
    </submittedName>
</protein>